<keyword evidence="2" id="KW-0472">Membrane</keyword>
<evidence type="ECO:0000313" key="3">
    <source>
        <dbReference type="EMBL" id="KAF4071600.1"/>
    </source>
</evidence>
<sequence>MLRPNDPSTTSQSMTDKKRTQMASPFTELECYIILLSLLVFSLFTLHGMIHERCTPPTGKEGEEHQYPIIV</sequence>
<evidence type="ECO:0000256" key="1">
    <source>
        <dbReference type="SAM" id="MobiDB-lite"/>
    </source>
</evidence>
<gene>
    <name evidence="3" type="ORF">AMELA_G00275160</name>
</gene>
<feature type="region of interest" description="Disordered" evidence="1">
    <location>
        <begin position="1"/>
        <end position="21"/>
    </location>
</feature>
<protein>
    <submittedName>
        <fullName evidence="3">Uncharacterized protein</fullName>
    </submittedName>
</protein>
<dbReference type="EMBL" id="JAAGNN010000027">
    <property type="protein sequence ID" value="KAF4071600.1"/>
    <property type="molecule type" value="Genomic_DNA"/>
</dbReference>
<dbReference type="Proteomes" id="UP000593565">
    <property type="component" value="Unassembled WGS sequence"/>
</dbReference>
<comment type="caution">
    <text evidence="3">The sequence shown here is derived from an EMBL/GenBank/DDBJ whole genome shotgun (WGS) entry which is preliminary data.</text>
</comment>
<keyword evidence="2" id="KW-1133">Transmembrane helix</keyword>
<evidence type="ECO:0000313" key="4">
    <source>
        <dbReference type="Proteomes" id="UP000593565"/>
    </source>
</evidence>
<feature type="compositionally biased region" description="Polar residues" evidence="1">
    <location>
        <begin position="1"/>
        <end position="14"/>
    </location>
</feature>
<name>A0A7J5ZM97_AMEME</name>
<evidence type="ECO:0000256" key="2">
    <source>
        <dbReference type="SAM" id="Phobius"/>
    </source>
</evidence>
<keyword evidence="4" id="KW-1185">Reference proteome</keyword>
<keyword evidence="2" id="KW-0812">Transmembrane</keyword>
<accession>A0A7J5ZM97</accession>
<reference evidence="3 4" key="1">
    <citation type="submission" date="2020-02" db="EMBL/GenBank/DDBJ databases">
        <title>A chromosome-scale genome assembly of the black bullhead catfish (Ameiurus melas).</title>
        <authorList>
            <person name="Wen M."/>
            <person name="Zham M."/>
            <person name="Cabau C."/>
            <person name="Klopp C."/>
            <person name="Donnadieu C."/>
            <person name="Roques C."/>
            <person name="Bouchez O."/>
            <person name="Lampietro C."/>
            <person name="Jouanno E."/>
            <person name="Herpin A."/>
            <person name="Louis A."/>
            <person name="Berthelot C."/>
            <person name="Parey E."/>
            <person name="Roest-Crollius H."/>
            <person name="Braasch I."/>
            <person name="Postlethwait J."/>
            <person name="Robinson-Rechavi M."/>
            <person name="Echchiki A."/>
            <person name="Begum T."/>
            <person name="Montfort J."/>
            <person name="Schartl M."/>
            <person name="Bobe J."/>
            <person name="Guiguen Y."/>
        </authorList>
    </citation>
    <scope>NUCLEOTIDE SEQUENCE [LARGE SCALE GENOMIC DNA]</scope>
    <source>
        <strain evidence="3">M_S1</strain>
        <tissue evidence="3">Blood</tissue>
    </source>
</reference>
<proteinExistence type="predicted"/>
<organism evidence="3 4">
    <name type="scientific">Ameiurus melas</name>
    <name type="common">Black bullhead</name>
    <name type="synonym">Silurus melas</name>
    <dbReference type="NCBI Taxonomy" id="219545"/>
    <lineage>
        <taxon>Eukaryota</taxon>
        <taxon>Metazoa</taxon>
        <taxon>Chordata</taxon>
        <taxon>Craniata</taxon>
        <taxon>Vertebrata</taxon>
        <taxon>Euteleostomi</taxon>
        <taxon>Actinopterygii</taxon>
        <taxon>Neopterygii</taxon>
        <taxon>Teleostei</taxon>
        <taxon>Ostariophysi</taxon>
        <taxon>Siluriformes</taxon>
        <taxon>Ictaluridae</taxon>
        <taxon>Ameiurus</taxon>
    </lineage>
</organism>
<dbReference type="AlphaFoldDB" id="A0A7J5ZM97"/>
<feature type="transmembrane region" description="Helical" evidence="2">
    <location>
        <begin position="32"/>
        <end position="50"/>
    </location>
</feature>